<dbReference type="Proteomes" id="UP000663850">
    <property type="component" value="Unassembled WGS sequence"/>
</dbReference>
<dbReference type="GO" id="GO:0005737">
    <property type="term" value="C:cytoplasm"/>
    <property type="evidence" value="ECO:0007669"/>
    <property type="project" value="TreeGrafter"/>
</dbReference>
<comment type="caution">
    <text evidence="3">The sequence shown here is derived from an EMBL/GenBank/DDBJ whole genome shotgun (WGS) entry which is preliminary data.</text>
</comment>
<protein>
    <recommendedName>
        <fullName evidence="2">FHA domain-containing protein</fullName>
    </recommendedName>
</protein>
<dbReference type="PANTHER" id="PTHR15715">
    <property type="entry name" value="CENTROSOMAL PROTEIN OF 170 KDA"/>
    <property type="match status" value="1"/>
</dbReference>
<dbReference type="Pfam" id="PF00498">
    <property type="entry name" value="FHA"/>
    <property type="match status" value="1"/>
</dbReference>
<dbReference type="PROSITE" id="PS50006">
    <property type="entry name" value="FHA_DOMAIN"/>
    <property type="match status" value="1"/>
</dbReference>
<dbReference type="EMBL" id="CAJMWZ010003131">
    <property type="protein sequence ID" value="CAE6469647.1"/>
    <property type="molecule type" value="Genomic_DNA"/>
</dbReference>
<name>A0A8H3C0G8_9AGAM</name>
<feature type="domain" description="FHA" evidence="2">
    <location>
        <begin position="62"/>
        <end position="118"/>
    </location>
</feature>
<accession>A0A8H3C0G8</accession>
<evidence type="ECO:0000313" key="4">
    <source>
        <dbReference type="Proteomes" id="UP000663850"/>
    </source>
</evidence>
<dbReference type="SUPFAM" id="SSF49879">
    <property type="entry name" value="SMAD/FHA domain"/>
    <property type="match status" value="1"/>
</dbReference>
<dbReference type="Gene3D" id="2.60.200.20">
    <property type="match status" value="1"/>
</dbReference>
<evidence type="ECO:0000313" key="3">
    <source>
        <dbReference type="EMBL" id="CAE6469647.1"/>
    </source>
</evidence>
<dbReference type="InterPro" id="IPR000253">
    <property type="entry name" value="FHA_dom"/>
</dbReference>
<dbReference type="AlphaFoldDB" id="A0A8H3C0G8"/>
<dbReference type="SMART" id="SM00240">
    <property type="entry name" value="FHA"/>
    <property type="match status" value="1"/>
</dbReference>
<evidence type="ECO:0000256" key="1">
    <source>
        <dbReference type="SAM" id="MobiDB-lite"/>
    </source>
</evidence>
<feature type="region of interest" description="Disordered" evidence="1">
    <location>
        <begin position="1"/>
        <end position="33"/>
    </location>
</feature>
<dbReference type="InterPro" id="IPR051176">
    <property type="entry name" value="Cent_Immune-Sig_Mod"/>
</dbReference>
<feature type="compositionally biased region" description="Polar residues" evidence="1">
    <location>
        <begin position="20"/>
        <end position="33"/>
    </location>
</feature>
<dbReference type="InterPro" id="IPR008984">
    <property type="entry name" value="SMAD_FHA_dom_sf"/>
</dbReference>
<dbReference type="PANTHER" id="PTHR15715:SF37">
    <property type="entry name" value="LD47843P"/>
    <property type="match status" value="1"/>
</dbReference>
<sequence length="158" mass="17040">MIPVSDYDLPQTPAPMEGVTLTSSPTAPNGSPRQVPSIHLHPLTGSGAFYPKTIPLPLGNRVVIGRSQAGDTEDGTNGLFPCQWMSRNHALIWSGQDGKVLIRDTRSSNGTWINGTRLSGKAEKSDRFTLQCHDILEFGEGQDGVPSIKAEVFDDPTL</sequence>
<evidence type="ECO:0000259" key="2">
    <source>
        <dbReference type="PROSITE" id="PS50006"/>
    </source>
</evidence>
<reference evidence="3" key="1">
    <citation type="submission" date="2021-01" db="EMBL/GenBank/DDBJ databases">
        <authorList>
            <person name="Kaushik A."/>
        </authorList>
    </citation>
    <scope>NUCLEOTIDE SEQUENCE</scope>
    <source>
        <strain evidence="3">Type strain: AG8-Rh-89/</strain>
    </source>
</reference>
<gene>
    <name evidence="3" type="ORF">RDB_LOCUS60303</name>
</gene>
<organism evidence="3 4">
    <name type="scientific">Rhizoctonia solani</name>
    <dbReference type="NCBI Taxonomy" id="456999"/>
    <lineage>
        <taxon>Eukaryota</taxon>
        <taxon>Fungi</taxon>
        <taxon>Dikarya</taxon>
        <taxon>Basidiomycota</taxon>
        <taxon>Agaricomycotina</taxon>
        <taxon>Agaricomycetes</taxon>
        <taxon>Cantharellales</taxon>
        <taxon>Ceratobasidiaceae</taxon>
        <taxon>Rhizoctonia</taxon>
    </lineage>
</organism>
<proteinExistence type="predicted"/>